<dbReference type="PATRIC" id="fig|1502723.3.peg.6167"/>
<keyword evidence="3" id="KW-1185">Reference proteome</keyword>
<evidence type="ECO:0000313" key="3">
    <source>
        <dbReference type="Proteomes" id="UP000032545"/>
    </source>
</evidence>
<feature type="compositionally biased region" description="Basic residues" evidence="1">
    <location>
        <begin position="208"/>
        <end position="225"/>
    </location>
</feature>
<gene>
    <name evidence="2" type="ORF">FF36_01596</name>
</gene>
<comment type="caution">
    <text evidence="2">The sequence shown here is derived from an EMBL/GenBank/DDBJ whole genome shotgun (WGS) entry which is preliminary data.</text>
</comment>
<feature type="compositionally biased region" description="Polar residues" evidence="1">
    <location>
        <begin position="101"/>
        <end position="112"/>
    </location>
</feature>
<feature type="region of interest" description="Disordered" evidence="1">
    <location>
        <begin position="1"/>
        <end position="279"/>
    </location>
</feature>
<protein>
    <submittedName>
        <fullName evidence="2">Uncharacterized protein</fullName>
    </submittedName>
</protein>
<organism evidence="2 3">
    <name type="scientific">Frankia torreyi</name>
    <dbReference type="NCBI Taxonomy" id="1856"/>
    <lineage>
        <taxon>Bacteria</taxon>
        <taxon>Bacillati</taxon>
        <taxon>Actinomycetota</taxon>
        <taxon>Actinomycetes</taxon>
        <taxon>Frankiales</taxon>
        <taxon>Frankiaceae</taxon>
        <taxon>Frankia</taxon>
    </lineage>
</organism>
<feature type="compositionally biased region" description="Basic and acidic residues" evidence="1">
    <location>
        <begin position="69"/>
        <end position="84"/>
    </location>
</feature>
<reference evidence="3" key="1">
    <citation type="submission" date="2015-02" db="EMBL/GenBank/DDBJ databases">
        <title>Draft Genome of Frankia sp. CpI1-S.</title>
        <authorList>
            <person name="Oshone R.T."/>
            <person name="Ngom M."/>
            <person name="Ghodhbane-Gtari F."/>
            <person name="Gtari M."/>
            <person name="Morris K."/>
            <person name="Thomas K."/>
            <person name="Sen A."/>
            <person name="Tisa L.S."/>
        </authorList>
    </citation>
    <scope>NUCLEOTIDE SEQUENCE [LARGE SCALE GENOMIC DNA]</scope>
    <source>
        <strain evidence="3">CpI1-S</strain>
    </source>
</reference>
<proteinExistence type="predicted"/>
<dbReference type="Proteomes" id="UP000032545">
    <property type="component" value="Unassembled WGS sequence"/>
</dbReference>
<accession>A0A0D8BIU9</accession>
<evidence type="ECO:0000256" key="1">
    <source>
        <dbReference type="SAM" id="MobiDB-lite"/>
    </source>
</evidence>
<evidence type="ECO:0000313" key="2">
    <source>
        <dbReference type="EMBL" id="KJE24193.1"/>
    </source>
</evidence>
<reference evidence="2 3" key="2">
    <citation type="journal article" date="2016" name="Genome Announc.">
        <title>Permanent Draft Genome Sequences for Two Variants of Frankia sp. Strain CpI1, the First Frankia Strain Isolated from Root Nodules of Comptonia peregrina.</title>
        <authorList>
            <person name="Oshone R."/>
            <person name="Hurst S.G.IV."/>
            <person name="Abebe-Akele F."/>
            <person name="Simpson S."/>
            <person name="Morris K."/>
            <person name="Thomas W.K."/>
            <person name="Tisa L.S."/>
        </authorList>
    </citation>
    <scope>NUCLEOTIDE SEQUENCE [LARGE SCALE GENOMIC DNA]</scope>
    <source>
        <strain evidence="3">CpI1-S</strain>
    </source>
</reference>
<feature type="compositionally biased region" description="Basic residues" evidence="1">
    <location>
        <begin position="11"/>
        <end position="23"/>
    </location>
</feature>
<dbReference type="EMBL" id="JYFN01000008">
    <property type="protein sequence ID" value="KJE24193.1"/>
    <property type="molecule type" value="Genomic_DNA"/>
</dbReference>
<feature type="compositionally biased region" description="Basic residues" evidence="1">
    <location>
        <begin position="248"/>
        <end position="266"/>
    </location>
</feature>
<dbReference type="AlphaFoldDB" id="A0A0D8BIU9"/>
<sequence>MAAALHGARLSARRPSSRQRHARAGPTSRPAHPVGTAPVRWPDRSGRSTGSADLRSLRLAVAAGSARRPTPDRSGRAGRPDRLPPARATGSPGSARRPGRTTRSALLRSTDQARFHPTRHGRGARDVHARPPAGRLSREPHLAGRSRLHGTAVPRRPRSRPRTSLRPWRTGPCRRSARARSRWRGPALGGRQRPRLPSDPTRLDLPRTPRRPAARRPPARARPPGKRSWGAPGRRRRHGLSRAVRGSRWGHRTHRRRPRHAGRPRPRPGGAQRCRDGGS</sequence>
<name>A0A0D8BIU9_9ACTN</name>